<dbReference type="PANTHER" id="PTHR24421">
    <property type="entry name" value="NITRATE/NITRITE SENSOR PROTEIN NARX-RELATED"/>
    <property type="match status" value="1"/>
</dbReference>
<keyword evidence="6" id="KW-0472">Membrane</keyword>
<dbReference type="EC" id="2.7.13.3" evidence="2"/>
<evidence type="ECO:0000256" key="1">
    <source>
        <dbReference type="ARBA" id="ARBA00000085"/>
    </source>
</evidence>
<dbReference type="Gene3D" id="1.20.5.1930">
    <property type="match status" value="1"/>
</dbReference>
<keyword evidence="10" id="KW-1185">Reference proteome</keyword>
<dbReference type="KEGG" id="sste:SAMEA4384403_2164"/>
<dbReference type="OrthoDB" id="9797605at2"/>
<dbReference type="CDD" id="cd16917">
    <property type="entry name" value="HATPase_UhpB-NarQ-NarX-like"/>
    <property type="match status" value="1"/>
</dbReference>
<dbReference type="InterPro" id="IPR050482">
    <property type="entry name" value="Sensor_HK_TwoCompSys"/>
</dbReference>
<dbReference type="PANTHER" id="PTHR24421:SF63">
    <property type="entry name" value="SENSOR HISTIDINE KINASE DESK"/>
    <property type="match status" value="1"/>
</dbReference>
<keyword evidence="6" id="KW-0812">Transmembrane</keyword>
<keyword evidence="3 9" id="KW-0808">Transferase</keyword>
<dbReference type="Pfam" id="PF07730">
    <property type="entry name" value="HisKA_3"/>
    <property type="match status" value="1"/>
</dbReference>
<proteinExistence type="predicted"/>
<dbReference type="GO" id="GO:0016020">
    <property type="term" value="C:membrane"/>
    <property type="evidence" value="ECO:0007669"/>
    <property type="project" value="InterPro"/>
</dbReference>
<feature type="transmembrane region" description="Helical" evidence="6">
    <location>
        <begin position="86"/>
        <end position="104"/>
    </location>
</feature>
<feature type="transmembrane region" description="Helical" evidence="6">
    <location>
        <begin position="36"/>
        <end position="55"/>
    </location>
</feature>
<evidence type="ECO:0000256" key="5">
    <source>
        <dbReference type="ARBA" id="ARBA00023012"/>
    </source>
</evidence>
<dbReference type="InterPro" id="IPR036890">
    <property type="entry name" value="HATPase_C_sf"/>
</dbReference>
<dbReference type="SUPFAM" id="SSF55874">
    <property type="entry name" value="ATPase domain of HSP90 chaperone/DNA topoisomerase II/histidine kinase"/>
    <property type="match status" value="1"/>
</dbReference>
<evidence type="ECO:0000256" key="4">
    <source>
        <dbReference type="ARBA" id="ARBA00022777"/>
    </source>
</evidence>
<feature type="transmembrane region" description="Helical" evidence="6">
    <location>
        <begin position="12"/>
        <end position="30"/>
    </location>
</feature>
<evidence type="ECO:0000259" key="8">
    <source>
        <dbReference type="Pfam" id="PF07730"/>
    </source>
</evidence>
<dbReference type="InterPro" id="IPR011712">
    <property type="entry name" value="Sig_transdc_His_kin_sub3_dim/P"/>
</dbReference>
<accession>A0A240A476</accession>
<evidence type="ECO:0000313" key="9">
    <source>
        <dbReference type="EMBL" id="SNV77874.1"/>
    </source>
</evidence>
<protein>
    <recommendedName>
        <fullName evidence="2">histidine kinase</fullName>
        <ecNumber evidence="2">2.7.13.3</ecNumber>
    </recommendedName>
</protein>
<dbReference type="AlphaFoldDB" id="A0A240A476"/>
<evidence type="ECO:0000256" key="2">
    <source>
        <dbReference type="ARBA" id="ARBA00012438"/>
    </source>
</evidence>
<evidence type="ECO:0000256" key="3">
    <source>
        <dbReference type="ARBA" id="ARBA00022679"/>
    </source>
</evidence>
<dbReference type="GO" id="GO:0000155">
    <property type="term" value="F:phosphorelay sensor kinase activity"/>
    <property type="evidence" value="ECO:0007669"/>
    <property type="project" value="InterPro"/>
</dbReference>
<dbReference type="RefSeq" id="WP_095089478.1">
    <property type="nucleotide sequence ID" value="NZ_BMDM01000001.1"/>
</dbReference>
<organism evidence="9 10">
    <name type="scientific">Mammaliicoccus stepanovicii</name>
    <dbReference type="NCBI Taxonomy" id="643214"/>
    <lineage>
        <taxon>Bacteria</taxon>
        <taxon>Bacillati</taxon>
        <taxon>Bacillota</taxon>
        <taxon>Bacilli</taxon>
        <taxon>Bacillales</taxon>
        <taxon>Staphylococcaceae</taxon>
        <taxon>Mammaliicoccus</taxon>
    </lineage>
</organism>
<dbReference type="Proteomes" id="UP000242084">
    <property type="component" value="Chromosome 1"/>
</dbReference>
<dbReference type="Pfam" id="PF02518">
    <property type="entry name" value="HATPase_c"/>
    <property type="match status" value="1"/>
</dbReference>
<evidence type="ECO:0000259" key="7">
    <source>
        <dbReference type="Pfam" id="PF02518"/>
    </source>
</evidence>
<evidence type="ECO:0000313" key="10">
    <source>
        <dbReference type="Proteomes" id="UP000242084"/>
    </source>
</evidence>
<feature type="transmembrane region" description="Helical" evidence="6">
    <location>
        <begin position="111"/>
        <end position="128"/>
    </location>
</feature>
<feature type="domain" description="Histidine kinase/HSP90-like ATPase" evidence="7">
    <location>
        <begin position="279"/>
        <end position="327"/>
    </location>
</feature>
<feature type="domain" description="Signal transduction histidine kinase subgroup 3 dimerisation and phosphoacceptor" evidence="8">
    <location>
        <begin position="178"/>
        <end position="240"/>
    </location>
</feature>
<feature type="transmembrane region" description="Helical" evidence="6">
    <location>
        <begin position="134"/>
        <end position="154"/>
    </location>
</feature>
<keyword evidence="6" id="KW-1133">Transmembrane helix</keyword>
<sequence length="368" mass="41947">MNILDKVKANPIGSSNLIYLIFPILSLTILGYKGSLWSGILVTTLFAISYLMMIYTRMDDKLLLRRVLFFIHLVGILYFVSHFNPSHLLFFFYGAYILPYVFRVKLNSFEVYMYIIAFTMNAIIISFMNQEYLIVLIPLGIVILLVMFGNFKAIESEALQEEIRNKNAHINILIAEQERHRIGRDLHDTLGQVFASLSIKSELASKLIDKDIDKARSEIMSVNALSKEALAKVRTIVDDLGVQSFDEEVKTIDELLKNANLSFEFKYEGRASELSTTKQSTLSMILREAVNNVIKHAYATKVFCEIVEEQNSLNMIIQDDGIGINKIRDTDFKSIKERTKILNGNFDVCNREQGLKITISLPKGDDSL</sequence>
<feature type="transmembrane region" description="Helical" evidence="6">
    <location>
        <begin position="62"/>
        <end position="80"/>
    </location>
</feature>
<dbReference type="InterPro" id="IPR003594">
    <property type="entry name" value="HATPase_dom"/>
</dbReference>
<dbReference type="GO" id="GO:0046983">
    <property type="term" value="F:protein dimerization activity"/>
    <property type="evidence" value="ECO:0007669"/>
    <property type="project" value="InterPro"/>
</dbReference>
<comment type="catalytic activity">
    <reaction evidence="1">
        <text>ATP + protein L-histidine = ADP + protein N-phospho-L-histidine.</text>
        <dbReference type="EC" id="2.7.13.3"/>
    </reaction>
</comment>
<keyword evidence="4 9" id="KW-0418">Kinase</keyword>
<dbReference type="Gene3D" id="3.30.565.10">
    <property type="entry name" value="Histidine kinase-like ATPase, C-terminal domain"/>
    <property type="match status" value="1"/>
</dbReference>
<evidence type="ECO:0000256" key="6">
    <source>
        <dbReference type="SAM" id="Phobius"/>
    </source>
</evidence>
<name>A0A240A476_9STAP</name>
<keyword evidence="5" id="KW-0902">Two-component regulatory system</keyword>
<reference evidence="9 10" key="1">
    <citation type="submission" date="2017-06" db="EMBL/GenBank/DDBJ databases">
        <authorList>
            <consortium name="Pathogen Informatics"/>
        </authorList>
    </citation>
    <scope>NUCLEOTIDE SEQUENCE [LARGE SCALE GENOMIC DNA]</scope>
    <source>
        <strain evidence="9 10">NCTC13839</strain>
    </source>
</reference>
<gene>
    <name evidence="9" type="primary">desK</name>
    <name evidence="9" type="ORF">SAMEA4384403_02164</name>
</gene>
<dbReference type="EMBL" id="LT906462">
    <property type="protein sequence ID" value="SNV77874.1"/>
    <property type="molecule type" value="Genomic_DNA"/>
</dbReference>